<sequence length="340" mass="37517">MTSNSERTKEAIRHLESLKPYDGWSVDKYINSEGKELVMLQRRNVPLSSTGFQAIAYDEKDTKCIVGIVSSIGETGKTSFYRGVVLVEKDGTVSRKQRDVRVSLPNVTLASTKKDQEKKLNDAKEEARANREKAREAMRKNEQEKTRAPSASSANDANLSDLLSNIDFDGILGHLSSLMNRVSSGDSTALGQLGMLFIAVVTIMRIISAFGFLIKTLLFPLMILYAMQSAPSTDSFDAKKELKRVLRGHHLPEGHEAKPSNDWFSKTVARVTATVATEAMTALGMEVSFYPIVGICTFASINVPSIETEYYWIGIFGSWKYLVKKGKGEASTPAAASQQR</sequence>
<name>A0AAD3D942_9STRA</name>
<keyword evidence="2" id="KW-0472">Membrane</keyword>
<accession>A0AAD3D942</accession>
<keyword evidence="2" id="KW-1133">Transmembrane helix</keyword>
<evidence type="ECO:0000256" key="2">
    <source>
        <dbReference type="SAM" id="Phobius"/>
    </source>
</evidence>
<proteinExistence type="predicted"/>
<keyword evidence="2" id="KW-0812">Transmembrane</keyword>
<feature type="region of interest" description="Disordered" evidence="1">
    <location>
        <begin position="111"/>
        <end position="156"/>
    </location>
</feature>
<protein>
    <submittedName>
        <fullName evidence="3">Uncharacterized protein</fullName>
    </submittedName>
</protein>
<comment type="caution">
    <text evidence="3">The sequence shown here is derived from an EMBL/GenBank/DDBJ whole genome shotgun (WGS) entry which is preliminary data.</text>
</comment>
<gene>
    <name evidence="3" type="ORF">CTEN210_16590</name>
</gene>
<keyword evidence="4" id="KW-1185">Reference proteome</keyword>
<dbReference type="AlphaFoldDB" id="A0AAD3D942"/>
<dbReference type="Proteomes" id="UP001054902">
    <property type="component" value="Unassembled WGS sequence"/>
</dbReference>
<evidence type="ECO:0000256" key="1">
    <source>
        <dbReference type="SAM" id="MobiDB-lite"/>
    </source>
</evidence>
<evidence type="ECO:0000313" key="4">
    <source>
        <dbReference type="Proteomes" id="UP001054902"/>
    </source>
</evidence>
<organism evidence="3 4">
    <name type="scientific">Chaetoceros tenuissimus</name>
    <dbReference type="NCBI Taxonomy" id="426638"/>
    <lineage>
        <taxon>Eukaryota</taxon>
        <taxon>Sar</taxon>
        <taxon>Stramenopiles</taxon>
        <taxon>Ochrophyta</taxon>
        <taxon>Bacillariophyta</taxon>
        <taxon>Coscinodiscophyceae</taxon>
        <taxon>Chaetocerotophycidae</taxon>
        <taxon>Chaetocerotales</taxon>
        <taxon>Chaetocerotaceae</taxon>
        <taxon>Chaetoceros</taxon>
    </lineage>
</organism>
<feature type="transmembrane region" description="Helical" evidence="2">
    <location>
        <begin position="193"/>
        <end position="214"/>
    </location>
</feature>
<evidence type="ECO:0000313" key="3">
    <source>
        <dbReference type="EMBL" id="GFH60114.1"/>
    </source>
</evidence>
<dbReference type="EMBL" id="BLLK01000069">
    <property type="protein sequence ID" value="GFH60114.1"/>
    <property type="molecule type" value="Genomic_DNA"/>
</dbReference>
<reference evidence="3 4" key="1">
    <citation type="journal article" date="2021" name="Sci. Rep.">
        <title>The genome of the diatom Chaetoceros tenuissimus carries an ancient integrated fragment of an extant virus.</title>
        <authorList>
            <person name="Hongo Y."/>
            <person name="Kimura K."/>
            <person name="Takaki Y."/>
            <person name="Yoshida Y."/>
            <person name="Baba S."/>
            <person name="Kobayashi G."/>
            <person name="Nagasaki K."/>
            <person name="Hano T."/>
            <person name="Tomaru Y."/>
        </authorList>
    </citation>
    <scope>NUCLEOTIDE SEQUENCE [LARGE SCALE GENOMIC DNA]</scope>
    <source>
        <strain evidence="3 4">NIES-3715</strain>
    </source>
</reference>
<feature type="compositionally biased region" description="Basic and acidic residues" evidence="1">
    <location>
        <begin position="112"/>
        <end position="147"/>
    </location>
</feature>